<dbReference type="InterPro" id="IPR001905">
    <property type="entry name" value="Ammonium_transpt"/>
</dbReference>
<keyword evidence="5 6" id="KW-0472">Membrane</keyword>
<evidence type="ECO:0000256" key="3">
    <source>
        <dbReference type="ARBA" id="ARBA00022692"/>
    </source>
</evidence>
<evidence type="ECO:0000313" key="9">
    <source>
        <dbReference type="Proteomes" id="UP000284403"/>
    </source>
</evidence>
<dbReference type="Pfam" id="PF00909">
    <property type="entry name" value="Ammonium_transp"/>
    <property type="match status" value="1"/>
</dbReference>
<keyword evidence="4 6" id="KW-1133">Transmembrane helix</keyword>
<dbReference type="EMBL" id="MKKU01000139">
    <property type="protein sequence ID" value="RNF22353.1"/>
    <property type="molecule type" value="Genomic_DNA"/>
</dbReference>
<feature type="transmembrane region" description="Helical" evidence="6">
    <location>
        <begin position="64"/>
        <end position="85"/>
    </location>
</feature>
<comment type="caution">
    <text evidence="8">The sequence shown here is derived from an EMBL/GenBank/DDBJ whole genome shotgun (WGS) entry which is preliminary data.</text>
</comment>
<protein>
    <submittedName>
        <fullName evidence="8">Putative ammonium transporter</fullName>
    </submittedName>
</protein>
<dbReference type="PANTHER" id="PTHR43029">
    <property type="entry name" value="AMMONIUM TRANSPORTER MEP2"/>
    <property type="match status" value="1"/>
</dbReference>
<sequence length="295" mass="31236">MGNYCVIFFLHSGFGHPRAGCIAGVCRILQQVLPFMLLLGFSSLVCASILGLRRDFHIHRGESPYVSLPLTCIGATMLWTGWFGFNGGSALQAGTGAVCAVINLQVAAAVCSCCFLFSHMLPTIKKASLIAMINRAIAGLAGITPTSGYMTVHGAIVCAIFIAICANLSVYLIKHKLWIDDAVDVSSINGAPGLVGAIFIGLAGSSEFNGADGLVYGGGVKLFGLQCLGNIVAAAMGGCLGPFYFTHHWPLLPIASIRRRGTRRARSRTTKRGCMVVTSLISWEKHIADTPPRTC</sequence>
<organism evidence="8 9">
    <name type="scientific">Trypanosoma conorhini</name>
    <dbReference type="NCBI Taxonomy" id="83891"/>
    <lineage>
        <taxon>Eukaryota</taxon>
        <taxon>Discoba</taxon>
        <taxon>Euglenozoa</taxon>
        <taxon>Kinetoplastea</taxon>
        <taxon>Metakinetoplastina</taxon>
        <taxon>Trypanosomatida</taxon>
        <taxon>Trypanosomatidae</taxon>
        <taxon>Trypanosoma</taxon>
    </lineage>
</organism>
<feature type="transmembrane region" description="Helical" evidence="6">
    <location>
        <begin position="152"/>
        <end position="173"/>
    </location>
</feature>
<dbReference type="SUPFAM" id="SSF111352">
    <property type="entry name" value="Ammonium transporter"/>
    <property type="match status" value="1"/>
</dbReference>
<dbReference type="AlphaFoldDB" id="A0A3R7L719"/>
<proteinExistence type="inferred from homology"/>
<dbReference type="GeneID" id="40316806"/>
<evidence type="ECO:0000256" key="6">
    <source>
        <dbReference type="SAM" id="Phobius"/>
    </source>
</evidence>
<feature type="transmembrane region" description="Helical" evidence="6">
    <location>
        <begin position="185"/>
        <end position="203"/>
    </location>
</feature>
<dbReference type="PANTHER" id="PTHR43029:SF21">
    <property type="entry name" value="AMMONIUM TRANSPORTER 1"/>
    <property type="match status" value="1"/>
</dbReference>
<dbReference type="GO" id="GO:0005886">
    <property type="term" value="C:plasma membrane"/>
    <property type="evidence" value="ECO:0007669"/>
    <property type="project" value="TreeGrafter"/>
</dbReference>
<feature type="transmembrane region" description="Helical" evidence="6">
    <location>
        <begin position="91"/>
        <end position="117"/>
    </location>
</feature>
<feature type="transmembrane region" description="Helical" evidence="6">
    <location>
        <begin position="129"/>
        <end position="146"/>
    </location>
</feature>
<dbReference type="Proteomes" id="UP000284403">
    <property type="component" value="Unassembled WGS sequence"/>
</dbReference>
<evidence type="ECO:0000256" key="5">
    <source>
        <dbReference type="ARBA" id="ARBA00023136"/>
    </source>
</evidence>
<feature type="domain" description="Ammonium transporter AmtB-like" evidence="7">
    <location>
        <begin position="40"/>
        <end position="241"/>
    </location>
</feature>
<gene>
    <name evidence="8" type="ORF">Tco025E_03195</name>
</gene>
<evidence type="ECO:0000259" key="7">
    <source>
        <dbReference type="Pfam" id="PF00909"/>
    </source>
</evidence>
<name>A0A3R7L719_9TRYP</name>
<accession>A0A3R7L719</accession>
<dbReference type="InterPro" id="IPR024041">
    <property type="entry name" value="NH4_transpt_AmtB-like_dom"/>
</dbReference>
<comment type="subcellular location">
    <subcellularLocation>
        <location evidence="1">Membrane</location>
        <topology evidence="1">Multi-pass membrane protein</topology>
    </subcellularLocation>
</comment>
<evidence type="ECO:0000256" key="4">
    <source>
        <dbReference type="ARBA" id="ARBA00022989"/>
    </source>
</evidence>
<evidence type="ECO:0000256" key="1">
    <source>
        <dbReference type="ARBA" id="ARBA00004141"/>
    </source>
</evidence>
<dbReference type="GO" id="GO:0008519">
    <property type="term" value="F:ammonium channel activity"/>
    <property type="evidence" value="ECO:0007669"/>
    <property type="project" value="InterPro"/>
</dbReference>
<reference evidence="8 9" key="1">
    <citation type="journal article" date="2018" name="BMC Genomics">
        <title>Genomic comparison of Trypanosoma conorhini and Trypanosoma rangeli to Trypanosoma cruzi strains of high and low virulence.</title>
        <authorList>
            <person name="Bradwell K.R."/>
            <person name="Koparde V.N."/>
            <person name="Matveyev A.V."/>
            <person name="Serrano M.G."/>
            <person name="Alves J.M."/>
            <person name="Parikh H."/>
            <person name="Huang B."/>
            <person name="Lee V."/>
            <person name="Espinosa-Alvarez O."/>
            <person name="Ortiz P.A."/>
            <person name="Costa-Martins A.G."/>
            <person name="Teixeira M.M."/>
            <person name="Buck G.A."/>
        </authorList>
    </citation>
    <scope>NUCLEOTIDE SEQUENCE [LARGE SCALE GENOMIC DNA]</scope>
    <source>
        <strain evidence="8 9">025E</strain>
    </source>
</reference>
<comment type="similarity">
    <text evidence="2">Belongs to the ammonia transporter channel (TC 1.A.11.2) family.</text>
</comment>
<dbReference type="InterPro" id="IPR029020">
    <property type="entry name" value="Ammonium/urea_transptr"/>
</dbReference>
<dbReference type="Gene3D" id="1.10.3430.10">
    <property type="entry name" value="Ammonium transporter AmtB like domains"/>
    <property type="match status" value="1"/>
</dbReference>
<keyword evidence="9" id="KW-1185">Reference proteome</keyword>
<dbReference type="RefSeq" id="XP_029229810.1">
    <property type="nucleotide sequence ID" value="XM_029370116.1"/>
</dbReference>
<evidence type="ECO:0000256" key="2">
    <source>
        <dbReference type="ARBA" id="ARBA00005887"/>
    </source>
</evidence>
<keyword evidence="3 6" id="KW-0812">Transmembrane</keyword>
<feature type="transmembrane region" description="Helical" evidence="6">
    <location>
        <begin position="33"/>
        <end position="52"/>
    </location>
</feature>
<evidence type="ECO:0000313" key="8">
    <source>
        <dbReference type="EMBL" id="RNF22353.1"/>
    </source>
</evidence>
<dbReference type="OrthoDB" id="534912at2759"/>
<feature type="transmembrane region" description="Helical" evidence="6">
    <location>
        <begin position="223"/>
        <end position="245"/>
    </location>
</feature>